<dbReference type="InterPro" id="IPR027463">
    <property type="entry name" value="AcrB_DN_DC_subdom"/>
</dbReference>
<evidence type="ECO:0000313" key="1">
    <source>
        <dbReference type="EMBL" id="SBV51127.1"/>
    </source>
</evidence>
<dbReference type="PANTHER" id="PTHR32063">
    <property type="match status" value="1"/>
</dbReference>
<gene>
    <name evidence="1" type="ORF">XBLMG947_1911</name>
</gene>
<accession>A0A1C3NL79</accession>
<reference evidence="1 2" key="1">
    <citation type="submission" date="2016-06" db="EMBL/GenBank/DDBJ databases">
        <authorList>
            <person name="Kjaerup R.B."/>
            <person name="Dalgaard T.S."/>
            <person name="Juul-Madsen H.R."/>
        </authorList>
    </citation>
    <scope>NUCLEOTIDE SEQUENCE [LARGE SCALE GENOMIC DNA]</scope>
    <source>
        <strain evidence="1">LMG947</strain>
    </source>
</reference>
<dbReference type="Pfam" id="PF00873">
    <property type="entry name" value="ACR_tran"/>
    <property type="match status" value="1"/>
</dbReference>
<dbReference type="Gene3D" id="3.30.70.1320">
    <property type="entry name" value="Multidrug efflux transporter AcrB pore domain like"/>
    <property type="match status" value="1"/>
</dbReference>
<dbReference type="EMBL" id="FLTX01000027">
    <property type="protein sequence ID" value="SBV51127.1"/>
    <property type="molecule type" value="Genomic_DNA"/>
</dbReference>
<dbReference type="AlphaFoldDB" id="A0A1C3NL79"/>
<sequence>MANQQLNATITAQTRLKTAQEFENILLRTQADGSQVRLGDVARIELGSESYNTVGRYHGKPAAGLAIKLATGANALDTVRAIDKSLDEQEKFSRPA</sequence>
<dbReference type="SUPFAM" id="SSF82693">
    <property type="entry name" value="Multidrug efflux transporter AcrB pore domain, PN1, PN2, PC1 and PC2 subdomains"/>
    <property type="match status" value="1"/>
</dbReference>
<name>A0A1C3NL79_9XANT</name>
<proteinExistence type="predicted"/>
<dbReference type="GO" id="GO:0005886">
    <property type="term" value="C:plasma membrane"/>
    <property type="evidence" value="ECO:0007669"/>
    <property type="project" value="TreeGrafter"/>
</dbReference>
<dbReference type="PANTHER" id="PTHR32063:SF13">
    <property type="entry name" value="MULTIDRUG EFFLUX PUMP SUBUNIT ACRB-RELATED"/>
    <property type="match status" value="1"/>
</dbReference>
<evidence type="ECO:0000313" key="2">
    <source>
        <dbReference type="Proteomes" id="UP000092503"/>
    </source>
</evidence>
<organism evidence="1 2">
    <name type="scientific">Xanthomonas bromi</name>
    <dbReference type="NCBI Taxonomy" id="56449"/>
    <lineage>
        <taxon>Bacteria</taxon>
        <taxon>Pseudomonadati</taxon>
        <taxon>Pseudomonadota</taxon>
        <taxon>Gammaproteobacteria</taxon>
        <taxon>Lysobacterales</taxon>
        <taxon>Lysobacteraceae</taxon>
        <taxon>Xanthomonas</taxon>
    </lineage>
</organism>
<protein>
    <submittedName>
        <fullName evidence="1">Multidrug efflux transporter</fullName>
    </submittedName>
</protein>
<dbReference type="GO" id="GO:0042910">
    <property type="term" value="F:xenobiotic transmembrane transporter activity"/>
    <property type="evidence" value="ECO:0007669"/>
    <property type="project" value="TreeGrafter"/>
</dbReference>
<dbReference type="Proteomes" id="UP000092503">
    <property type="component" value="Unassembled WGS sequence"/>
</dbReference>
<dbReference type="InterPro" id="IPR001036">
    <property type="entry name" value="Acrflvin-R"/>
</dbReference>
<dbReference type="STRING" id="56449.XBLMG947_1911"/>
<dbReference type="SUPFAM" id="SSF82714">
    <property type="entry name" value="Multidrug efflux transporter AcrB TolC docking domain, DN and DC subdomains"/>
    <property type="match status" value="1"/>
</dbReference>
<dbReference type="Gene3D" id="3.30.2090.10">
    <property type="entry name" value="Multidrug efflux transporter AcrB TolC docking domain, DN and DC subdomains"/>
    <property type="match status" value="1"/>
</dbReference>